<comment type="pathway">
    <text evidence="2 12">Amino-acid biosynthesis; L-lysine biosynthesis via DAP pathway; (S)-tetrahydrodipicolinate from L-aspartate: step 3/4.</text>
</comment>
<keyword evidence="10 12" id="KW-0704">Schiff base</keyword>
<dbReference type="UniPathway" id="UPA00034">
    <property type="reaction ID" value="UER00017"/>
</dbReference>
<evidence type="ECO:0000256" key="9">
    <source>
        <dbReference type="ARBA" id="ARBA00023239"/>
    </source>
</evidence>
<dbReference type="AlphaFoldDB" id="A0A068DS17"/>
<dbReference type="KEGG" id="elv:FNIIJ_132"/>
<evidence type="ECO:0000256" key="1">
    <source>
        <dbReference type="ARBA" id="ARBA00003294"/>
    </source>
</evidence>
<feature type="active site" description="Proton donor/acceptor" evidence="12 14">
    <location>
        <position position="139"/>
    </location>
</feature>
<feature type="binding site" evidence="12 15">
    <location>
        <position position="48"/>
    </location>
    <ligand>
        <name>pyruvate</name>
        <dbReference type="ChEBI" id="CHEBI:15361"/>
    </ligand>
</feature>
<evidence type="ECO:0000256" key="7">
    <source>
        <dbReference type="ARBA" id="ARBA00022915"/>
    </source>
</evidence>
<name>A0A068DS17_9FLAO</name>
<feature type="binding site" evidence="12 15">
    <location>
        <position position="210"/>
    </location>
    <ligand>
        <name>pyruvate</name>
        <dbReference type="ChEBI" id="CHEBI:15361"/>
    </ligand>
</feature>
<evidence type="ECO:0000256" key="5">
    <source>
        <dbReference type="ARBA" id="ARBA00022490"/>
    </source>
</evidence>
<dbReference type="InterPro" id="IPR013785">
    <property type="entry name" value="Aldolase_TIM"/>
</dbReference>
<evidence type="ECO:0000256" key="15">
    <source>
        <dbReference type="PIRSR" id="PIRSR001365-2"/>
    </source>
</evidence>
<comment type="subcellular location">
    <subcellularLocation>
        <location evidence="12">Cytoplasm</location>
    </subcellularLocation>
</comment>
<protein>
    <recommendedName>
        <fullName evidence="4 12">4-hydroxy-tetrahydrodipicolinate synthase</fullName>
        <shortName evidence="12">HTPA synthase</shortName>
        <ecNumber evidence="4 12">4.3.3.7</ecNumber>
    </recommendedName>
</protein>
<dbReference type="PIRSF" id="PIRSF001365">
    <property type="entry name" value="DHDPS"/>
    <property type="match status" value="1"/>
</dbReference>
<dbReference type="HOGENOM" id="CLU_049343_7_0_10"/>
<organism evidence="16 17">
    <name type="scientific">Candidatus Walczuchella monophlebidarum</name>
    <dbReference type="NCBI Taxonomy" id="1415657"/>
    <lineage>
        <taxon>Bacteria</taxon>
        <taxon>Pseudomonadati</taxon>
        <taxon>Bacteroidota</taxon>
        <taxon>Flavobacteriia</taxon>
        <taxon>Flavobacteriales</taxon>
        <taxon>Candidatus Walczuchella</taxon>
    </lineage>
</organism>
<evidence type="ECO:0000256" key="4">
    <source>
        <dbReference type="ARBA" id="ARBA00012086"/>
    </source>
</evidence>
<dbReference type="OrthoDB" id="9782828at2"/>
<evidence type="ECO:0000256" key="10">
    <source>
        <dbReference type="ARBA" id="ARBA00023270"/>
    </source>
</evidence>
<evidence type="ECO:0000256" key="14">
    <source>
        <dbReference type="PIRSR" id="PIRSR001365-1"/>
    </source>
</evidence>
<evidence type="ECO:0000256" key="8">
    <source>
        <dbReference type="ARBA" id="ARBA00023154"/>
    </source>
</evidence>
<evidence type="ECO:0000256" key="12">
    <source>
        <dbReference type="HAMAP-Rule" id="MF_00418"/>
    </source>
</evidence>
<dbReference type="PANTHER" id="PTHR12128:SF66">
    <property type="entry name" value="4-HYDROXY-2-OXOGLUTARATE ALDOLASE, MITOCHONDRIAL"/>
    <property type="match status" value="1"/>
</dbReference>
<dbReference type="InterPro" id="IPR002220">
    <property type="entry name" value="DapA-like"/>
</dbReference>
<dbReference type="Proteomes" id="UP000027148">
    <property type="component" value="Chromosome"/>
</dbReference>
<evidence type="ECO:0000313" key="16">
    <source>
        <dbReference type="EMBL" id="AID37421.1"/>
    </source>
</evidence>
<evidence type="ECO:0000256" key="3">
    <source>
        <dbReference type="ARBA" id="ARBA00007592"/>
    </source>
</evidence>
<evidence type="ECO:0000256" key="13">
    <source>
        <dbReference type="PIRNR" id="PIRNR001365"/>
    </source>
</evidence>
<dbReference type="GO" id="GO:0019877">
    <property type="term" value="P:diaminopimelate biosynthetic process"/>
    <property type="evidence" value="ECO:0007669"/>
    <property type="project" value="UniProtKB-UniRule"/>
</dbReference>
<dbReference type="GO" id="GO:0005829">
    <property type="term" value="C:cytosol"/>
    <property type="evidence" value="ECO:0007669"/>
    <property type="project" value="TreeGrafter"/>
</dbReference>
<dbReference type="PRINTS" id="PR00146">
    <property type="entry name" value="DHPICSNTHASE"/>
</dbReference>
<evidence type="ECO:0000256" key="2">
    <source>
        <dbReference type="ARBA" id="ARBA00005120"/>
    </source>
</evidence>
<keyword evidence="9 12" id="KW-0456">Lyase</keyword>
<dbReference type="PANTHER" id="PTHR12128">
    <property type="entry name" value="DIHYDRODIPICOLINATE SYNTHASE"/>
    <property type="match status" value="1"/>
</dbReference>
<dbReference type="EC" id="4.3.3.7" evidence="4 12"/>
<comment type="similarity">
    <text evidence="3 12 13">Belongs to the DapA family.</text>
</comment>
<dbReference type="STRING" id="1415657.FNIIJ_132"/>
<comment type="subunit">
    <text evidence="12">Homotetramer; dimer of dimers.</text>
</comment>
<comment type="function">
    <text evidence="1 12">Catalyzes the condensation of (S)-aspartate-beta-semialdehyde [(S)-ASA] and pyruvate to 4-hydroxy-tetrahydrodipicolinate (HTPA).</text>
</comment>
<reference evidence="16 17" key="1">
    <citation type="journal article" date="2014" name="Genome Biol. Evol.">
        <title>Genome sequence of "Candidatus Walczuchella monophlebidarum" the flavobacterial endosymbiont of Llaveia axin axin (Hemiptera: Coccoidea: Monophlebidae).</title>
        <authorList>
            <person name="Rosas-Perez T."/>
            <person name="Rosenblueth M."/>
            <person name="Rincon-Rosales R."/>
            <person name="Mora J."/>
            <person name="Martinez-Romero E."/>
        </authorList>
    </citation>
    <scope>NUCLEOTIDE SEQUENCE [LARGE SCALE GENOMIC DNA]</scope>
    <source>
        <strain evidence="16">FNIIJ</strain>
    </source>
</reference>
<comment type="catalytic activity">
    <reaction evidence="11 12">
        <text>L-aspartate 4-semialdehyde + pyruvate = (2S,4S)-4-hydroxy-2,3,4,5-tetrahydrodipicolinate + H2O + H(+)</text>
        <dbReference type="Rhea" id="RHEA:34171"/>
        <dbReference type="ChEBI" id="CHEBI:15361"/>
        <dbReference type="ChEBI" id="CHEBI:15377"/>
        <dbReference type="ChEBI" id="CHEBI:15378"/>
        <dbReference type="ChEBI" id="CHEBI:67139"/>
        <dbReference type="ChEBI" id="CHEBI:537519"/>
        <dbReference type="EC" id="4.3.3.7"/>
    </reaction>
</comment>
<feature type="site" description="Part of a proton relay during catalysis" evidence="12">
    <location>
        <position position="47"/>
    </location>
</feature>
<accession>A0A068DS17</accession>
<dbReference type="GO" id="GO:0008840">
    <property type="term" value="F:4-hydroxy-tetrahydrodipicolinate synthase activity"/>
    <property type="evidence" value="ECO:0007669"/>
    <property type="project" value="UniProtKB-UniRule"/>
</dbReference>
<keyword evidence="17" id="KW-1185">Reference proteome</keyword>
<gene>
    <name evidence="12 16" type="primary">dapA</name>
    <name evidence="16" type="ORF">FNIIJ_132</name>
</gene>
<keyword evidence="5 12" id="KW-0963">Cytoplasm</keyword>
<dbReference type="Gene3D" id="3.20.20.70">
    <property type="entry name" value="Aldolase class I"/>
    <property type="match status" value="1"/>
</dbReference>
<evidence type="ECO:0000256" key="6">
    <source>
        <dbReference type="ARBA" id="ARBA00022605"/>
    </source>
</evidence>
<dbReference type="EMBL" id="CP006873">
    <property type="protein sequence ID" value="AID37421.1"/>
    <property type="molecule type" value="Genomic_DNA"/>
</dbReference>
<feature type="active site" description="Schiff-base intermediate with substrate" evidence="12 14">
    <location>
        <position position="168"/>
    </location>
</feature>
<dbReference type="RefSeq" id="WP_038436134.1">
    <property type="nucleotide sequence ID" value="NZ_CP006873.1"/>
</dbReference>
<evidence type="ECO:0000256" key="11">
    <source>
        <dbReference type="ARBA" id="ARBA00047836"/>
    </source>
</evidence>
<dbReference type="HAMAP" id="MF_00418">
    <property type="entry name" value="DapA"/>
    <property type="match status" value="1"/>
</dbReference>
<dbReference type="GO" id="GO:0009089">
    <property type="term" value="P:lysine biosynthetic process via diaminopimelate"/>
    <property type="evidence" value="ECO:0007669"/>
    <property type="project" value="UniProtKB-UniRule"/>
</dbReference>
<dbReference type="SUPFAM" id="SSF51569">
    <property type="entry name" value="Aldolase"/>
    <property type="match status" value="1"/>
</dbReference>
<proteinExistence type="inferred from homology"/>
<keyword evidence="8 12" id="KW-0457">Lysine biosynthesis</keyword>
<sequence>MKKKLRGIGLALATPFDEKNRVDFKGLERLTEHVLKEDIDYLVLLGTTAESATLKNEEKNDIIRCIHSLNKKKVPIVLSIGGNNTEKVIKKIEQTQIFYFEAFEAILSIVPYYNRPSQEGIYQHFKQIVEKTKAKIILYNVPSRTGSNILPKTVLRLSKEFENIVAIKEVSGSLIQSYEIIKEKPKHFSVISGDDILALPTILGGGDGLISVLGQGLPNVFSQMVHHALEGNVKESFKHYYQMLDLMNLIYKEGNPSGIKSLLHILNVCESYVRLPLVRASEILSRKIEEAYKRYIKICTV</sequence>
<keyword evidence="6 12" id="KW-0028">Amino-acid biosynthesis</keyword>
<evidence type="ECO:0000313" key="17">
    <source>
        <dbReference type="Proteomes" id="UP000027148"/>
    </source>
</evidence>
<keyword evidence="7 12" id="KW-0220">Diaminopimelate biosynthesis</keyword>
<dbReference type="Pfam" id="PF00701">
    <property type="entry name" value="DHDPS"/>
    <property type="match status" value="1"/>
</dbReference>
<dbReference type="SMART" id="SM01130">
    <property type="entry name" value="DHDPS"/>
    <property type="match status" value="1"/>
</dbReference>
<dbReference type="NCBIfam" id="TIGR00674">
    <property type="entry name" value="dapA"/>
    <property type="match status" value="1"/>
</dbReference>
<dbReference type="CDD" id="cd00950">
    <property type="entry name" value="DHDPS"/>
    <property type="match status" value="1"/>
</dbReference>
<comment type="caution">
    <text evidence="12">Was originally thought to be a dihydrodipicolinate synthase (DHDPS), catalyzing the condensation of (S)-aspartate-beta-semialdehyde [(S)-ASA] and pyruvate to dihydrodipicolinate (DHDP). However, it was shown in E.coli that the product of the enzymatic reaction is not dihydrodipicolinate but in fact (4S)-4-hydroxy-2,3,4,5-tetrahydro-(2S)-dipicolinic acid (HTPA), and that the consecutive dehydration reaction leading to DHDP is not spontaneous but catalyzed by DapB.</text>
</comment>
<feature type="site" description="Part of a proton relay during catalysis" evidence="12">
    <location>
        <position position="113"/>
    </location>
</feature>
<dbReference type="InterPro" id="IPR005263">
    <property type="entry name" value="DapA"/>
</dbReference>